<dbReference type="NCBIfam" id="NF008528">
    <property type="entry name" value="PRK11463.1-2"/>
    <property type="match status" value="1"/>
</dbReference>
<dbReference type="PANTHER" id="PTHR43398">
    <property type="entry name" value="DOLICHOL-PHOSPHATE MANNOSYLTRANSFERASE SUBUNIT 1"/>
    <property type="match status" value="1"/>
</dbReference>
<keyword evidence="2" id="KW-0328">Glycosyltransferase</keyword>
<dbReference type="SUPFAM" id="SSF53448">
    <property type="entry name" value="Nucleotide-diphospho-sugar transferases"/>
    <property type="match status" value="1"/>
</dbReference>
<comment type="caution">
    <text evidence="7">The sequence shown here is derived from an EMBL/GenBank/DDBJ whole genome shotgun (WGS) entry which is preliminary data.</text>
</comment>
<sequence>METLGRVLVVVPTYNERDNLPLIVERVRAAVPEAHLLVADDDSPDGTGEVADGLAADDDHVHVLHRPGKQGLGAAYIAGFRWGLNEGFDVLVEMDADGSHQPEELPKLLEALSDGADLAIGSRYVPGGKVVNWPHRRELLSKGANVYTRVMLGLPVRDATAGFRAYRAATLEKVGLSGVESQGYCFQVDLTLRTSRNGLRVVEVPITFVERTVGKSKMSGKVMSEALWRIGLWGVTGLPKRLRRPNRPYPPPCRGVPGRPCGWCRPPRPFASGARKPFGSARRGWNASGRPGVVPAVRACAESRKTMRLLLFLAFLLIPVLEVWLLIQVGSVIGGPATVALLIADSLLGAWVVRREGRRAWRALQEALQVGRMPERELADGGLILVGGALLLTPGFFTDVFGFLCILPFTRPLMRRLGAWFFDRRVKRMAAASPYAHLFGTPGFPPEPGARVPQDGSQKKDGQRDGRVVHGEVIREDRDA</sequence>
<keyword evidence="8" id="KW-1185">Reference proteome</keyword>
<evidence type="ECO:0000259" key="6">
    <source>
        <dbReference type="Pfam" id="PF00535"/>
    </source>
</evidence>
<evidence type="ECO:0000256" key="3">
    <source>
        <dbReference type="ARBA" id="ARBA00022679"/>
    </source>
</evidence>
<dbReference type="Proteomes" id="UP000605361">
    <property type="component" value="Unassembled WGS sequence"/>
</dbReference>
<dbReference type="InterPro" id="IPR001173">
    <property type="entry name" value="Glyco_trans_2-like"/>
</dbReference>
<dbReference type="EMBL" id="JADOGI010000081">
    <property type="protein sequence ID" value="MBF8189017.1"/>
    <property type="molecule type" value="Genomic_DNA"/>
</dbReference>
<feature type="domain" description="Glycosyltransferase 2-like" evidence="6">
    <location>
        <begin position="9"/>
        <end position="174"/>
    </location>
</feature>
<evidence type="ECO:0000256" key="1">
    <source>
        <dbReference type="ARBA" id="ARBA00006739"/>
    </source>
</evidence>
<evidence type="ECO:0000256" key="2">
    <source>
        <dbReference type="ARBA" id="ARBA00022676"/>
    </source>
</evidence>
<keyword evidence="3" id="KW-0808">Transferase</keyword>
<keyword evidence="5" id="KW-1133">Transmembrane helix</keyword>
<evidence type="ECO:0000313" key="7">
    <source>
        <dbReference type="EMBL" id="MBF8189017.1"/>
    </source>
</evidence>
<dbReference type="Pfam" id="PF00535">
    <property type="entry name" value="Glycos_transf_2"/>
    <property type="match status" value="1"/>
</dbReference>
<feature type="transmembrane region" description="Helical" evidence="5">
    <location>
        <begin position="309"/>
        <end position="327"/>
    </location>
</feature>
<dbReference type="PANTHER" id="PTHR43398:SF1">
    <property type="entry name" value="DOLICHOL-PHOSPHATE MANNOSYLTRANSFERASE SUBUNIT 1"/>
    <property type="match status" value="1"/>
</dbReference>
<keyword evidence="5" id="KW-0812">Transmembrane</keyword>
<organism evidence="7 8">
    <name type="scientific">Nonomuraea cypriaca</name>
    <dbReference type="NCBI Taxonomy" id="1187855"/>
    <lineage>
        <taxon>Bacteria</taxon>
        <taxon>Bacillati</taxon>
        <taxon>Actinomycetota</taxon>
        <taxon>Actinomycetes</taxon>
        <taxon>Streptosporangiales</taxon>
        <taxon>Streptosporangiaceae</taxon>
        <taxon>Nonomuraea</taxon>
    </lineage>
</organism>
<accession>A0A931AH24</accession>
<evidence type="ECO:0000313" key="8">
    <source>
        <dbReference type="Proteomes" id="UP000605361"/>
    </source>
</evidence>
<dbReference type="InterPro" id="IPR039528">
    <property type="entry name" value="DPM1-like"/>
</dbReference>
<dbReference type="AlphaFoldDB" id="A0A931AH24"/>
<gene>
    <name evidence="7" type="ORF">ITP53_25445</name>
</gene>
<dbReference type="Gene3D" id="3.90.550.10">
    <property type="entry name" value="Spore Coat Polysaccharide Biosynthesis Protein SpsA, Chain A"/>
    <property type="match status" value="1"/>
</dbReference>
<keyword evidence="5" id="KW-0472">Membrane</keyword>
<dbReference type="Pfam" id="PF04186">
    <property type="entry name" value="FxsA"/>
    <property type="match status" value="1"/>
</dbReference>
<evidence type="ECO:0000256" key="4">
    <source>
        <dbReference type="SAM" id="MobiDB-lite"/>
    </source>
</evidence>
<evidence type="ECO:0000256" key="5">
    <source>
        <dbReference type="SAM" id="Phobius"/>
    </source>
</evidence>
<dbReference type="GO" id="GO:0016020">
    <property type="term" value="C:membrane"/>
    <property type="evidence" value="ECO:0007669"/>
    <property type="project" value="InterPro"/>
</dbReference>
<feature type="transmembrane region" description="Helical" evidence="5">
    <location>
        <begin position="333"/>
        <end position="353"/>
    </location>
</feature>
<feature type="region of interest" description="Disordered" evidence="4">
    <location>
        <begin position="440"/>
        <end position="480"/>
    </location>
</feature>
<protein>
    <submittedName>
        <fullName evidence="7">FxsA family protein</fullName>
    </submittedName>
</protein>
<dbReference type="InterPro" id="IPR007313">
    <property type="entry name" value="FxsA"/>
</dbReference>
<comment type="similarity">
    <text evidence="1">Belongs to the glycosyltransferase 2 family.</text>
</comment>
<name>A0A931AH24_9ACTN</name>
<dbReference type="CDD" id="cd06442">
    <property type="entry name" value="DPM1_like"/>
    <property type="match status" value="1"/>
</dbReference>
<dbReference type="GO" id="GO:0004582">
    <property type="term" value="F:dolichyl-phosphate beta-D-mannosyltransferase activity"/>
    <property type="evidence" value="ECO:0007669"/>
    <property type="project" value="InterPro"/>
</dbReference>
<dbReference type="InterPro" id="IPR029044">
    <property type="entry name" value="Nucleotide-diphossugar_trans"/>
</dbReference>
<reference evidence="7" key="1">
    <citation type="submission" date="2020-11" db="EMBL/GenBank/DDBJ databases">
        <title>Whole-genome analyses of Nonomuraea sp. K274.</title>
        <authorList>
            <person name="Veyisoglu A."/>
        </authorList>
    </citation>
    <scope>NUCLEOTIDE SEQUENCE</scope>
    <source>
        <strain evidence="7">K274</strain>
    </source>
</reference>
<dbReference type="GO" id="GO:0009247">
    <property type="term" value="P:glycolipid biosynthetic process"/>
    <property type="evidence" value="ECO:0007669"/>
    <property type="project" value="TreeGrafter"/>
</dbReference>
<dbReference type="FunFam" id="3.90.550.10:FF:000122">
    <property type="entry name" value="Dolichol-phosphate mannosyltransferase subunit 1"/>
    <property type="match status" value="1"/>
</dbReference>
<feature type="compositionally biased region" description="Basic and acidic residues" evidence="4">
    <location>
        <begin position="457"/>
        <end position="480"/>
    </location>
</feature>
<proteinExistence type="inferred from homology"/>
<feature type="transmembrane region" description="Helical" evidence="5">
    <location>
        <begin position="382"/>
        <end position="409"/>
    </location>
</feature>